<protein>
    <recommendedName>
        <fullName evidence="9">Peptidase C1A papain C-terminal domain-containing protein</fullName>
    </recommendedName>
</protein>
<feature type="domain" description="Peptidase C1A papain C-terminal" evidence="9">
    <location>
        <begin position="80"/>
        <end position="356"/>
    </location>
</feature>
<keyword evidence="11" id="KW-1185">Reference proteome</keyword>
<sequence>MKTLLISSLLLVAAYGGSDHQENFKEIIDIVNSSGAKWKAGQNFGENTTVASLKKFLGLKRDRLFKLPLRAEHPTLNSKIPESFDARDNWPACDSIRHIRDQGTCGSCWSIHVLKSAVLIYFNRLVSLKESAGVAVAAAGAFTDRLCIATNGKFTLPLSSEELLACCSSCGDGCNGGYPSAAWKYFASNGLVTGGDYKSDVGCQPYEIPACSHHVKGSLPSCDSLPESKTPKCQRKCTNSAYPGSFSSDHHKLKSYYSVSDRVEEIQKEIMLHGPVEAGYTVYSDFPTYKSGVYHYVTGEELGGHAVKIIGWGVEDGTPYWLIANQWNESWGDKGLFKILRGKDECGIESEIVAGIPKV</sequence>
<comment type="similarity">
    <text evidence="1">Belongs to the peptidase C1 family.</text>
</comment>
<dbReference type="InterPro" id="IPR038765">
    <property type="entry name" value="Papain-like_cys_pep_sf"/>
</dbReference>
<evidence type="ECO:0000256" key="6">
    <source>
        <dbReference type="ARBA" id="ARBA00023145"/>
    </source>
</evidence>
<dbReference type="InterPro" id="IPR013128">
    <property type="entry name" value="Peptidase_C1A"/>
</dbReference>
<evidence type="ECO:0000313" key="11">
    <source>
        <dbReference type="Proteomes" id="UP001152798"/>
    </source>
</evidence>
<keyword evidence="4" id="KW-0378">Hydrolase</keyword>
<keyword evidence="5" id="KW-0788">Thiol protease</keyword>
<keyword evidence="6" id="KW-0865">Zymogen</keyword>
<evidence type="ECO:0000313" key="10">
    <source>
        <dbReference type="EMBL" id="CAH1405466.1"/>
    </source>
</evidence>
<dbReference type="PRINTS" id="PR00705">
    <property type="entry name" value="PAPAIN"/>
</dbReference>
<feature type="signal peptide" evidence="8">
    <location>
        <begin position="1"/>
        <end position="16"/>
    </location>
</feature>
<keyword evidence="7" id="KW-1015">Disulfide bond</keyword>
<keyword evidence="2" id="KW-0645">Protease</keyword>
<gene>
    <name evidence="10" type="ORF">NEZAVI_LOCUS13676</name>
</gene>
<accession>A0A9P0HNS5</accession>
<evidence type="ECO:0000256" key="4">
    <source>
        <dbReference type="ARBA" id="ARBA00022801"/>
    </source>
</evidence>
<feature type="chain" id="PRO_5040321394" description="Peptidase C1A papain C-terminal domain-containing protein" evidence="8">
    <location>
        <begin position="17"/>
        <end position="359"/>
    </location>
</feature>
<dbReference type="InterPro" id="IPR000668">
    <property type="entry name" value="Peptidase_C1A_C"/>
</dbReference>
<dbReference type="GO" id="GO:0006508">
    <property type="term" value="P:proteolysis"/>
    <property type="evidence" value="ECO:0007669"/>
    <property type="project" value="UniProtKB-KW"/>
</dbReference>
<dbReference type="Gene3D" id="3.90.70.10">
    <property type="entry name" value="Cysteine proteinases"/>
    <property type="match status" value="1"/>
</dbReference>
<dbReference type="FunFam" id="3.90.70.10:FF:000031">
    <property type="entry name" value="Cathepsin B"/>
    <property type="match status" value="1"/>
</dbReference>
<dbReference type="EMBL" id="OV725082">
    <property type="protein sequence ID" value="CAH1405466.1"/>
    <property type="molecule type" value="Genomic_DNA"/>
</dbReference>
<dbReference type="Pfam" id="PF08127">
    <property type="entry name" value="Propeptide_C1"/>
    <property type="match status" value="1"/>
</dbReference>
<evidence type="ECO:0000259" key="9">
    <source>
        <dbReference type="SMART" id="SM00645"/>
    </source>
</evidence>
<dbReference type="PANTHER" id="PTHR12411">
    <property type="entry name" value="CYSTEINE PROTEASE FAMILY C1-RELATED"/>
    <property type="match status" value="1"/>
</dbReference>
<evidence type="ECO:0000256" key="8">
    <source>
        <dbReference type="SAM" id="SignalP"/>
    </source>
</evidence>
<name>A0A9P0HNS5_NEZVI</name>
<dbReference type="Proteomes" id="UP001152798">
    <property type="component" value="Chromosome 6"/>
</dbReference>
<dbReference type="PROSITE" id="PS00639">
    <property type="entry name" value="THIOL_PROTEASE_HIS"/>
    <property type="match status" value="1"/>
</dbReference>
<evidence type="ECO:0000256" key="7">
    <source>
        <dbReference type="ARBA" id="ARBA00023157"/>
    </source>
</evidence>
<dbReference type="InterPro" id="IPR025660">
    <property type="entry name" value="Pept_his_AS"/>
</dbReference>
<evidence type="ECO:0000256" key="5">
    <source>
        <dbReference type="ARBA" id="ARBA00022807"/>
    </source>
</evidence>
<dbReference type="AlphaFoldDB" id="A0A9P0HNS5"/>
<keyword evidence="3 8" id="KW-0732">Signal</keyword>
<dbReference type="OrthoDB" id="640249at2759"/>
<evidence type="ECO:0000256" key="2">
    <source>
        <dbReference type="ARBA" id="ARBA00022670"/>
    </source>
</evidence>
<reference evidence="10" key="1">
    <citation type="submission" date="2022-01" db="EMBL/GenBank/DDBJ databases">
        <authorList>
            <person name="King R."/>
        </authorList>
    </citation>
    <scope>NUCLEOTIDE SEQUENCE</scope>
</reference>
<evidence type="ECO:0000256" key="1">
    <source>
        <dbReference type="ARBA" id="ARBA00008455"/>
    </source>
</evidence>
<dbReference type="InterPro" id="IPR012599">
    <property type="entry name" value="Propeptide_C1A"/>
</dbReference>
<proteinExistence type="inferred from homology"/>
<dbReference type="CDD" id="cd02620">
    <property type="entry name" value="Peptidase_C1A_CathepsinB"/>
    <property type="match status" value="1"/>
</dbReference>
<dbReference type="SMART" id="SM00645">
    <property type="entry name" value="Pept_C1"/>
    <property type="match status" value="1"/>
</dbReference>
<dbReference type="Pfam" id="PF00112">
    <property type="entry name" value="Peptidase_C1"/>
    <property type="match status" value="2"/>
</dbReference>
<dbReference type="GO" id="GO:0004197">
    <property type="term" value="F:cysteine-type endopeptidase activity"/>
    <property type="evidence" value="ECO:0007669"/>
    <property type="project" value="InterPro"/>
</dbReference>
<organism evidence="10 11">
    <name type="scientific">Nezara viridula</name>
    <name type="common">Southern green stink bug</name>
    <name type="synonym">Cimex viridulus</name>
    <dbReference type="NCBI Taxonomy" id="85310"/>
    <lineage>
        <taxon>Eukaryota</taxon>
        <taxon>Metazoa</taxon>
        <taxon>Ecdysozoa</taxon>
        <taxon>Arthropoda</taxon>
        <taxon>Hexapoda</taxon>
        <taxon>Insecta</taxon>
        <taxon>Pterygota</taxon>
        <taxon>Neoptera</taxon>
        <taxon>Paraneoptera</taxon>
        <taxon>Hemiptera</taxon>
        <taxon>Heteroptera</taxon>
        <taxon>Panheteroptera</taxon>
        <taxon>Pentatomomorpha</taxon>
        <taxon>Pentatomoidea</taxon>
        <taxon>Pentatomidae</taxon>
        <taxon>Pentatominae</taxon>
        <taxon>Nezara</taxon>
    </lineage>
</organism>
<evidence type="ECO:0000256" key="3">
    <source>
        <dbReference type="ARBA" id="ARBA00022729"/>
    </source>
</evidence>
<dbReference type="SUPFAM" id="SSF54001">
    <property type="entry name" value="Cysteine proteinases"/>
    <property type="match status" value="1"/>
</dbReference>